<comment type="function">
    <text evidence="1">eIF-2 functions in the early steps of protein synthesis by forming a ternary complex with GTP and initiator tRNA.</text>
</comment>
<evidence type="ECO:0000259" key="10">
    <source>
        <dbReference type="PROSITE" id="PS50126"/>
    </source>
</evidence>
<dbReference type="SUPFAM" id="SSF116742">
    <property type="entry name" value="eIF2alpha middle domain-like"/>
    <property type="match status" value="1"/>
</dbReference>
<dbReference type="OrthoDB" id="84794at2157"/>
<dbReference type="PROSITE" id="PS50126">
    <property type="entry name" value="S1"/>
    <property type="match status" value="1"/>
</dbReference>
<evidence type="ECO:0000256" key="2">
    <source>
        <dbReference type="ARBA" id="ARBA00007223"/>
    </source>
</evidence>
<evidence type="ECO:0000256" key="8">
    <source>
        <dbReference type="ARBA" id="ARBA00030860"/>
    </source>
</evidence>
<dbReference type="GO" id="GO:0003743">
    <property type="term" value="F:translation initiation factor activity"/>
    <property type="evidence" value="ECO:0007669"/>
    <property type="project" value="UniProtKB-KW"/>
</dbReference>
<accession>A0A484ICG2</accession>
<evidence type="ECO:0000256" key="9">
    <source>
        <dbReference type="ARBA" id="ARBA00033333"/>
    </source>
</evidence>
<evidence type="ECO:0000256" key="3">
    <source>
        <dbReference type="ARBA" id="ARBA00011243"/>
    </source>
</evidence>
<proteinExistence type="inferred from homology"/>
<dbReference type="NCBIfam" id="NF003064">
    <property type="entry name" value="PRK03987.1-4"/>
    <property type="match status" value="1"/>
</dbReference>
<dbReference type="InterPro" id="IPR024055">
    <property type="entry name" value="TIF2_asu_C"/>
</dbReference>
<dbReference type="FunFam" id="2.40.50.140:FF:000015">
    <property type="entry name" value="Eukaryotic translation initiation factor 2 subunit alpha"/>
    <property type="match status" value="1"/>
</dbReference>
<dbReference type="Pfam" id="PF00575">
    <property type="entry name" value="S1"/>
    <property type="match status" value="1"/>
</dbReference>
<sequence>MVSISDTKKLPELGEIVIVTVKEVTGHGAYVTLDEYDNLTAFLHISEIATGWIRNIERYVKPKQKTVLKVIRVNPTRSEVDLSLKQVTGEEKKSKIIEVKKDEKGANFMDIIKTKLGYDLNQIKEIEEKIAQKYDFIYDAFEAVAIKGPDVLASLDLKPEVIEAIEAESKKIQIPHIEVRALLEITVRKGNGIDIIKNVLSSVEGSKNNSKVDITYVGAPRYRITVTAENFKIAEKALNQAIEKIKTSIEKNSGTFKFLREESKKTHTNI</sequence>
<dbReference type="CDD" id="cd04452">
    <property type="entry name" value="S1_IF2_alpha"/>
    <property type="match status" value="1"/>
</dbReference>
<evidence type="ECO:0000256" key="7">
    <source>
        <dbReference type="ARBA" id="ARBA00022917"/>
    </source>
</evidence>
<name>A0A484ICG2_9ARCH</name>
<dbReference type="InterPro" id="IPR003029">
    <property type="entry name" value="S1_domain"/>
</dbReference>
<evidence type="ECO:0000256" key="1">
    <source>
        <dbReference type="ARBA" id="ARBA00003323"/>
    </source>
</evidence>
<dbReference type="RefSeq" id="WP_134485052.1">
    <property type="nucleotide sequence ID" value="NZ_LR216287.1"/>
</dbReference>
<dbReference type="Gene3D" id="1.10.150.190">
    <property type="entry name" value="Translation initiation factor 2, subunit 1, domain 2"/>
    <property type="match status" value="1"/>
</dbReference>
<dbReference type="InterPro" id="IPR011488">
    <property type="entry name" value="TIF_2_asu"/>
</dbReference>
<dbReference type="GO" id="GO:0043022">
    <property type="term" value="F:ribosome binding"/>
    <property type="evidence" value="ECO:0007669"/>
    <property type="project" value="TreeGrafter"/>
</dbReference>
<keyword evidence="12" id="KW-1185">Reference proteome</keyword>
<feature type="domain" description="S1 motif" evidence="10">
    <location>
        <begin position="14"/>
        <end position="85"/>
    </location>
</feature>
<gene>
    <name evidence="11" type="ORF">NFRAN_2693</name>
</gene>
<comment type="subunit">
    <text evidence="3">Heterotrimer composed of an alpha, a beta and a gamma chain.</text>
</comment>
<dbReference type="FunFam" id="3.30.70.1130:FF:000002">
    <property type="entry name" value="Translation initiation factor 2 subunit alpha"/>
    <property type="match status" value="1"/>
</dbReference>
<dbReference type="Proteomes" id="UP000294299">
    <property type="component" value="Chromosome NFRAN"/>
</dbReference>
<organism evidence="11 12">
    <name type="scientific">Candidatus Nitrosocosmicus franklandianus</name>
    <dbReference type="NCBI Taxonomy" id="1798806"/>
    <lineage>
        <taxon>Archaea</taxon>
        <taxon>Nitrososphaerota</taxon>
        <taxon>Nitrososphaeria</taxon>
        <taxon>Nitrososphaerales</taxon>
        <taxon>Nitrososphaeraceae</taxon>
        <taxon>Candidatus Nitrosocosmicus</taxon>
    </lineage>
</organism>
<dbReference type="AlphaFoldDB" id="A0A484ICG2"/>
<protein>
    <recommendedName>
        <fullName evidence="4">Translation initiation factor 2 subunit alpha</fullName>
    </recommendedName>
    <alternativeName>
        <fullName evidence="8">aIF2-alpha</fullName>
    </alternativeName>
    <alternativeName>
        <fullName evidence="9">eIF-2-alpha</fullName>
    </alternativeName>
</protein>
<dbReference type="Pfam" id="PF07541">
    <property type="entry name" value="EIF_2_alpha"/>
    <property type="match status" value="1"/>
</dbReference>
<keyword evidence="7" id="KW-0648">Protein biosynthesis</keyword>
<dbReference type="KEGG" id="nfn:NFRAN_2693"/>
<dbReference type="Gene3D" id="2.40.50.140">
    <property type="entry name" value="Nucleic acid-binding proteins"/>
    <property type="match status" value="1"/>
</dbReference>
<dbReference type="InterPro" id="IPR024054">
    <property type="entry name" value="TIF2_asu_middle_sf"/>
</dbReference>
<dbReference type="Gene3D" id="3.30.70.1130">
    <property type="entry name" value="EIF_2_alpha"/>
    <property type="match status" value="1"/>
</dbReference>
<keyword evidence="6" id="KW-0694">RNA-binding</keyword>
<evidence type="ECO:0000313" key="11">
    <source>
        <dbReference type="EMBL" id="VFJ15015.1"/>
    </source>
</evidence>
<dbReference type="PANTHER" id="PTHR10602">
    <property type="entry name" value="EUKARYOTIC TRANSLATION INITIATION FACTOR 2 SUBUNIT 1"/>
    <property type="match status" value="1"/>
</dbReference>
<evidence type="ECO:0000256" key="4">
    <source>
        <dbReference type="ARBA" id="ARBA00013678"/>
    </source>
</evidence>
<reference evidence="11 12" key="1">
    <citation type="submission" date="2019-02" db="EMBL/GenBank/DDBJ databases">
        <authorList>
            <person name="Lehtovirta-Morley E L."/>
        </authorList>
    </citation>
    <scope>NUCLEOTIDE SEQUENCE [LARGE SCALE GENOMIC DNA]</scope>
    <source>
        <strain evidence="11">NFRAN1</strain>
    </source>
</reference>
<dbReference type="InterPro" id="IPR044126">
    <property type="entry name" value="S1_IF2_alpha"/>
</dbReference>
<dbReference type="SUPFAM" id="SSF110993">
    <property type="entry name" value="eIF-2-alpha, C-terminal domain"/>
    <property type="match status" value="1"/>
</dbReference>
<dbReference type="GeneID" id="39421836"/>
<comment type="similarity">
    <text evidence="2">Belongs to the eIF-2-alpha family.</text>
</comment>
<keyword evidence="5 11" id="KW-0396">Initiation factor</keyword>
<dbReference type="SMART" id="SM00316">
    <property type="entry name" value="S1"/>
    <property type="match status" value="1"/>
</dbReference>
<dbReference type="InterPro" id="IPR012340">
    <property type="entry name" value="NA-bd_OB-fold"/>
</dbReference>
<dbReference type="GO" id="GO:0003723">
    <property type="term" value="F:RNA binding"/>
    <property type="evidence" value="ECO:0007669"/>
    <property type="project" value="UniProtKB-KW"/>
</dbReference>
<dbReference type="SUPFAM" id="SSF50249">
    <property type="entry name" value="Nucleic acid-binding proteins"/>
    <property type="match status" value="1"/>
</dbReference>
<evidence type="ECO:0000313" key="12">
    <source>
        <dbReference type="Proteomes" id="UP000294299"/>
    </source>
</evidence>
<dbReference type="PANTHER" id="PTHR10602:SF0">
    <property type="entry name" value="EUKARYOTIC TRANSLATION INITIATION FACTOR 2 SUBUNIT 1"/>
    <property type="match status" value="1"/>
</dbReference>
<evidence type="ECO:0000256" key="5">
    <source>
        <dbReference type="ARBA" id="ARBA00022540"/>
    </source>
</evidence>
<dbReference type="EMBL" id="LR216287">
    <property type="protein sequence ID" value="VFJ15015.1"/>
    <property type="molecule type" value="Genomic_DNA"/>
</dbReference>
<evidence type="ECO:0000256" key="6">
    <source>
        <dbReference type="ARBA" id="ARBA00022884"/>
    </source>
</evidence>